<dbReference type="AlphaFoldDB" id="A0AB39UZ35"/>
<dbReference type="InterPro" id="IPR029063">
    <property type="entry name" value="SAM-dependent_MTases_sf"/>
</dbReference>
<evidence type="ECO:0008006" key="2">
    <source>
        <dbReference type="Google" id="ProtNLM"/>
    </source>
</evidence>
<dbReference type="PANTHER" id="PTHR43619">
    <property type="entry name" value="S-ADENOSYL-L-METHIONINE-DEPENDENT METHYLTRANSFERASE YKTD-RELATED"/>
    <property type="match status" value="1"/>
</dbReference>
<sequence length="242" mass="26890">MPFEQISEALWGTSLERTLVARHQAMDDKARTWLNRHPEDRCAFIELPCGLATRSRRLASSCPGQPVSWIEADLPAMMDARQKLLGSSPRVQSIPVNALEWEGRTGLARLADAIQARHLCVTMEGLLNYLGIDGIRQALAMQRKMLDYTGQDLTLIADIWPDLRHQPLGPMRHIPARILKTLTGSEAGLLGKSADEIRGWFIEAGFEAVTLYTLDGEVCQSLDMTPAPWCILVEAYAKAGVR</sequence>
<name>A0AB39UZ35_9GAMM</name>
<dbReference type="SUPFAM" id="SSF53335">
    <property type="entry name" value="S-adenosyl-L-methionine-dependent methyltransferases"/>
    <property type="match status" value="1"/>
</dbReference>
<gene>
    <name evidence="1" type="ORF">AAIA72_03430</name>
</gene>
<evidence type="ECO:0000313" key="1">
    <source>
        <dbReference type="EMBL" id="XDT73051.1"/>
    </source>
</evidence>
<dbReference type="PANTHER" id="PTHR43619:SF2">
    <property type="entry name" value="S-ADENOSYL-L-METHIONINE-DEPENDENT METHYLTRANSFERASES SUPERFAMILY PROTEIN"/>
    <property type="match status" value="1"/>
</dbReference>
<dbReference type="RefSeq" id="WP_369602052.1">
    <property type="nucleotide sequence ID" value="NZ_CP154858.1"/>
</dbReference>
<dbReference type="Gene3D" id="3.40.50.150">
    <property type="entry name" value="Vaccinia Virus protein VP39"/>
    <property type="match status" value="1"/>
</dbReference>
<organism evidence="1">
    <name type="scientific">Thermohahella caldifontis</name>
    <dbReference type="NCBI Taxonomy" id="3142973"/>
    <lineage>
        <taxon>Bacteria</taxon>
        <taxon>Pseudomonadati</taxon>
        <taxon>Pseudomonadota</taxon>
        <taxon>Gammaproteobacteria</taxon>
        <taxon>Oceanospirillales</taxon>
        <taxon>Hahellaceae</taxon>
        <taxon>Thermohahella</taxon>
    </lineage>
</organism>
<dbReference type="KEGG" id="tcd:AAIA72_03430"/>
<protein>
    <recommendedName>
        <fullName evidence="2">Class I SAM-dependent methyltransferase</fullName>
    </recommendedName>
</protein>
<accession>A0AB39UZ35</accession>
<reference evidence="1" key="1">
    <citation type="submission" date="2024-05" db="EMBL/GenBank/DDBJ databases">
        <title>Genome sequencing of novel strain.</title>
        <authorList>
            <person name="Ganbat D."/>
            <person name="Ganbat S."/>
            <person name="Lee S.-J."/>
        </authorList>
    </citation>
    <scope>NUCLEOTIDE SEQUENCE</scope>
    <source>
        <strain evidence="1">SMD15-11</strain>
    </source>
</reference>
<proteinExistence type="predicted"/>
<dbReference type="EMBL" id="CP154858">
    <property type="protein sequence ID" value="XDT73051.1"/>
    <property type="molecule type" value="Genomic_DNA"/>
</dbReference>